<feature type="region of interest" description="Disordered" evidence="2">
    <location>
        <begin position="1918"/>
        <end position="1944"/>
    </location>
</feature>
<keyword evidence="5" id="KW-1185">Reference proteome</keyword>
<keyword evidence="1" id="KW-0175">Coiled coil</keyword>
<feature type="region of interest" description="Disordered" evidence="2">
    <location>
        <begin position="909"/>
        <end position="973"/>
    </location>
</feature>
<feature type="compositionally biased region" description="Low complexity" evidence="2">
    <location>
        <begin position="634"/>
        <end position="647"/>
    </location>
</feature>
<dbReference type="PANTHER" id="PTHR11818">
    <property type="entry name" value="BETA/GAMMA CRYSTALLIN"/>
    <property type="match status" value="1"/>
</dbReference>
<gene>
    <name evidence="4" type="ORF">PL9631_810035</name>
</gene>
<dbReference type="RefSeq" id="WP_083621990.1">
    <property type="nucleotide sequence ID" value="NZ_LR735018.1"/>
</dbReference>
<feature type="compositionally biased region" description="Basic and acidic residues" evidence="2">
    <location>
        <begin position="776"/>
        <end position="792"/>
    </location>
</feature>
<dbReference type="InterPro" id="IPR050252">
    <property type="entry name" value="Beta/Gamma-Crystallin"/>
</dbReference>
<feature type="compositionally biased region" description="Low complexity" evidence="2">
    <location>
        <begin position="2114"/>
        <end position="2123"/>
    </location>
</feature>
<feature type="compositionally biased region" description="Polar residues" evidence="2">
    <location>
        <begin position="358"/>
        <end position="369"/>
    </location>
</feature>
<dbReference type="PANTHER" id="PTHR11818:SF42">
    <property type="entry name" value="VOLTAGE-GATED HYDROGEN CHANNEL 1"/>
    <property type="match status" value="1"/>
</dbReference>
<evidence type="ECO:0000259" key="3">
    <source>
        <dbReference type="Pfam" id="PF13699"/>
    </source>
</evidence>
<feature type="compositionally biased region" description="Basic and acidic residues" evidence="2">
    <location>
        <begin position="730"/>
        <end position="746"/>
    </location>
</feature>
<feature type="region of interest" description="Disordered" evidence="2">
    <location>
        <begin position="2099"/>
        <end position="2207"/>
    </location>
</feature>
<evidence type="ECO:0000256" key="1">
    <source>
        <dbReference type="SAM" id="Coils"/>
    </source>
</evidence>
<feature type="domain" description="eCIS core" evidence="3">
    <location>
        <begin position="267"/>
        <end position="343"/>
    </location>
</feature>
<evidence type="ECO:0000313" key="5">
    <source>
        <dbReference type="Proteomes" id="UP000182190"/>
    </source>
</evidence>
<accession>A0A7Z9BZZ8</accession>
<feature type="compositionally biased region" description="Basic and acidic residues" evidence="2">
    <location>
        <begin position="119"/>
        <end position="132"/>
    </location>
</feature>
<protein>
    <recommendedName>
        <fullName evidence="3">eCIS core domain-containing protein</fullName>
    </recommendedName>
</protein>
<dbReference type="EMBL" id="CZCS02000225">
    <property type="protein sequence ID" value="VXD24531.1"/>
    <property type="molecule type" value="Genomic_DNA"/>
</dbReference>
<dbReference type="Pfam" id="PF13699">
    <property type="entry name" value="eCIS_core"/>
    <property type="match status" value="2"/>
</dbReference>
<feature type="region of interest" description="Disordered" evidence="2">
    <location>
        <begin position="39"/>
        <end position="67"/>
    </location>
</feature>
<feature type="region of interest" description="Disordered" evidence="2">
    <location>
        <begin position="1998"/>
        <end position="2017"/>
    </location>
</feature>
<dbReference type="OrthoDB" id="468501at2"/>
<feature type="region of interest" description="Disordered" evidence="2">
    <location>
        <begin position="1"/>
        <end position="24"/>
    </location>
</feature>
<feature type="coiled-coil region" evidence="1">
    <location>
        <begin position="1140"/>
        <end position="1193"/>
    </location>
</feature>
<feature type="compositionally biased region" description="Basic and acidic residues" evidence="2">
    <location>
        <begin position="407"/>
        <end position="553"/>
    </location>
</feature>
<feature type="compositionally biased region" description="Polar residues" evidence="2">
    <location>
        <begin position="928"/>
        <end position="965"/>
    </location>
</feature>
<evidence type="ECO:0000256" key="2">
    <source>
        <dbReference type="SAM" id="MobiDB-lite"/>
    </source>
</evidence>
<feature type="compositionally biased region" description="Basic and acidic residues" evidence="2">
    <location>
        <begin position="1929"/>
        <end position="1941"/>
    </location>
</feature>
<feature type="domain" description="eCIS core" evidence="3">
    <location>
        <begin position="1820"/>
        <end position="1897"/>
    </location>
</feature>
<feature type="compositionally biased region" description="Basic residues" evidence="2">
    <location>
        <begin position="1599"/>
        <end position="1611"/>
    </location>
</feature>
<feature type="compositionally biased region" description="Basic and acidic residues" evidence="2">
    <location>
        <begin position="2128"/>
        <end position="2171"/>
    </location>
</feature>
<proteinExistence type="predicted"/>
<feature type="compositionally biased region" description="Basic and acidic residues" evidence="2">
    <location>
        <begin position="909"/>
        <end position="925"/>
    </location>
</feature>
<dbReference type="InterPro" id="IPR025295">
    <property type="entry name" value="eCIS_core_dom"/>
</dbReference>
<feature type="region of interest" description="Disordered" evidence="2">
    <location>
        <begin position="1577"/>
        <end position="1635"/>
    </location>
</feature>
<organism evidence="4 5">
    <name type="scientific">Planktothrix paucivesiculata PCC 9631</name>
    <dbReference type="NCBI Taxonomy" id="671071"/>
    <lineage>
        <taxon>Bacteria</taxon>
        <taxon>Bacillati</taxon>
        <taxon>Cyanobacteriota</taxon>
        <taxon>Cyanophyceae</taxon>
        <taxon>Oscillatoriophycideae</taxon>
        <taxon>Oscillatoriales</taxon>
        <taxon>Microcoleaceae</taxon>
        <taxon>Planktothrix</taxon>
    </lineage>
</organism>
<comment type="caution">
    <text evidence="4">The sequence shown here is derived from an EMBL/GenBank/DDBJ whole genome shotgun (WGS) entry which is preliminary data.</text>
</comment>
<feature type="region of interest" description="Disordered" evidence="2">
    <location>
        <begin position="697"/>
        <end position="792"/>
    </location>
</feature>
<feature type="compositionally biased region" description="Basic and acidic residues" evidence="2">
    <location>
        <begin position="673"/>
        <end position="685"/>
    </location>
</feature>
<dbReference type="SUPFAM" id="SSF48371">
    <property type="entry name" value="ARM repeat"/>
    <property type="match status" value="1"/>
</dbReference>
<reference evidence="4" key="1">
    <citation type="submission" date="2019-10" db="EMBL/GenBank/DDBJ databases">
        <authorList>
            <consortium name="Genoscope - CEA"/>
            <person name="William W."/>
        </authorList>
    </citation>
    <scope>NUCLEOTIDE SEQUENCE [LARGE SCALE GENOMIC DNA]</scope>
    <source>
        <strain evidence="4">BBR_PRJEB10994</strain>
    </source>
</reference>
<dbReference type="InterPro" id="IPR016024">
    <property type="entry name" value="ARM-type_fold"/>
</dbReference>
<feature type="region of interest" description="Disordered" evidence="2">
    <location>
        <begin position="116"/>
        <end position="162"/>
    </location>
</feature>
<dbReference type="Proteomes" id="UP000182190">
    <property type="component" value="Unassembled WGS sequence"/>
</dbReference>
<feature type="region of interest" description="Disordered" evidence="2">
    <location>
        <begin position="339"/>
        <end position="685"/>
    </location>
</feature>
<feature type="compositionally biased region" description="Basic residues" evidence="2">
    <location>
        <begin position="346"/>
        <end position="357"/>
    </location>
</feature>
<feature type="compositionally biased region" description="Basic residues" evidence="2">
    <location>
        <begin position="1578"/>
        <end position="1589"/>
    </location>
</feature>
<evidence type="ECO:0000313" key="4">
    <source>
        <dbReference type="EMBL" id="VXD24531.1"/>
    </source>
</evidence>
<name>A0A7Z9BZZ8_9CYAN</name>
<sequence length="2226" mass="243492">MNTKAVVTPVKKSTPTPIPQLSPTVGLTSVRPFADEQLALKEDDSTSEQKLAGAAPPPPEIQRNQNINSGYNFGQISISEYIPATPQAKLVVGAPGDKYEKEADAMADKVVAMTVPVQKQEEQGSRGRREAGGEEEQGEQGEVSLKPTTDTIQPPPEEEGTIHLKPLTESIQQRHEEDGTVHLKPLAQTIQRYEQEATLHLKRLSGILQQKEIEGVVHLKAIDNHIPSGISQTLKQSTLISRQGNGGFAASENIETRVKSSKGGGNPLPDETRGFMEDRFGNDFSGVKVHTGSDAVQLSKDLGAQAFTHEQDVYFNSGKYSPHTDEGKKLLAHELTHTIQQTGPKIKPKSLSRKNQKKSQIQRQIQPSPVKNGVKKNPPLNLSGLKTLPEQSLQKEDKNKSQPATSKTEEKKATTTDTKAEATTETKTEEASVTKGDTKETAETKSEERKKTVDKEKEDAKKELSEEKYSDDDKGAELKKYLAAESLKKVETQTAKVKEDTDTVKNKVKSGETGENLGKLEKESGEKIESQTKQESQEAETKVKDKADEKGKQDASGQNPPKESVPLPLKVEPGAVENPQGPLEQTDQPEAVPPIPEGEAKIADTSPIAVPEVRGDQAPTTPEADPAFQAVIKQSKQQADQQSSHQSPKSAAEEAQTAAQDPDQQMREAQATKMDDLKDKKPKPFDRKVFEDSLLEKLQLVKPKNADQADNFASSGKTDDIKNALNTEVKGAKKESGGGLPEESKAPPEPAAEQPKNVDELEPTQEVVGAVPPEIEAEKAVPKPKTDKEIEEPLAKTTENLEGAFGEIQAKSIVGSSSDPDEVQADQVAEQVMATPEPQSLQLEPEESSIQLSLSETIQLLPEVLIQRKEEVKPQSVAQPDSEVPLNVDRLETWKDEGGGQALDALKEAKTHATTEGPKKFRQEEQETLTTAKTDAQASAKQSNQDMYATRTESMEQTGDSQEATKTQDEIKRTEINTNIQSIFDKTQGSVKGILGKMDSDVNTEFNRGISAAKNAFEGHVKRRMAEYKDRRYTLVFPIKLPKPYWFGIRMVKVGELRIFDFITWIRDKFAGLPDEVNVFYEEGKKLYIEEVKKSISNIGGIVEKGLTAAQTEVNQGREKVNAYVQSLPKDLQEIGAQSAADVQTKFDQLEQSISDKQNQLLEDLTKKYQSSLKELDKRIEQLKAENASLISKALKFIADLAKNIIKILLWPIKKMLSIFIGSLAEDVIDALIDDPVLFMKNLFKGIGDGIKNFANNIAKHLLNGLITWLFGNLGDLKLPEKFDLKGFLDIILQVLGLTKEYIFGIVENILGGPATKLIQFILDVVLKKGLDSLNYLWDLVKLVVEAGPDVIMTLINEGVEAVETFPDAVQNILGSVTGGLGGILGFAKDLIGSLGEDALDFISGLQPGVKFIFTFFSTLIKDGISGVWEFIKSSLDDMKKIFLKGLMEMAIVEIVKGGISWLIGMMNPASGIAKIAKVIFDVICFFVEKREDIKLFVQAILDTLKAICDGTPAVMAMMIEQALAKMIPVLLGFLASLIGVGGIPSKIKKIVTTLKAPVDKTIGGIFGGAAAFFGGGKSKKGKTARKGKGTNSQATKAKNTKAKDKKNKDKKNKDKKQPQNDAQKQIKGAGHHTQNIARNLRDPDAVGQKLSGIQSKHKLKQLKLTKKGKNKYQIVGQAEATKVQRSAESAWKDKKNELVVKQKIKGDKKKASLTLTAKLMDKKKILPKVAKKLKSIIKKKPKAKLVKSQLPALKSQYKLKTLSLNILKPDGSKYVITGVAPDDDKSTKAQRQAAGTDQMLDADSGVETAIQRSLGQGQPLPTPVREPMENAFGFDFAQVRVHHDTEGDRLSRSLDARAFTTGSDVFFRQGNYEPESPSGKRLLAHELTHVVQQSGESPLLSRTVQRVSEEVPYFVQREAENSSGDSEALDKSENPPKSDKNSQTSALVGAGLLIGGSMLVSGLSMGFGGGGGKQKEQANITQSIRGNKLTMRVMITKQQGQDEQKDQRKKKGSSVANNLALPDDIVDDIVTLIQQIVNQYPDPDIVQKKLDKLCVDFDLDLLKVVGSATIGNSISYDIQVKGCPQEPTDENNAAIAKNLDNLTPKEPETRPRSGSLLGGLLSQVSKSKKDSKTKDGKTKEDQPEKTPKAQEEKQKTNPEKTQKEAEDDAKSNQAQEELADEKEAAKSQSKQGNKLGKNPLDVNTKVKRIDPATVEISVRADPKKK</sequence>